<reference evidence="2 3" key="1">
    <citation type="journal article" date="2018" name="Mol. Biol. Evol.">
        <title>Broad Genomic Sampling Reveals a Smut Pathogenic Ancestry of the Fungal Clade Ustilaginomycotina.</title>
        <authorList>
            <person name="Kijpornyongpan T."/>
            <person name="Mondo S.J."/>
            <person name="Barry K."/>
            <person name="Sandor L."/>
            <person name="Lee J."/>
            <person name="Lipzen A."/>
            <person name="Pangilinan J."/>
            <person name="LaButti K."/>
            <person name="Hainaut M."/>
            <person name="Henrissat B."/>
            <person name="Grigoriev I.V."/>
            <person name="Spatafora J.W."/>
            <person name="Aime M.C."/>
        </authorList>
    </citation>
    <scope>NUCLEOTIDE SEQUENCE [LARGE SCALE GENOMIC DNA]</scope>
    <source>
        <strain evidence="2 3">MCA 4718</strain>
    </source>
</reference>
<evidence type="ECO:0000313" key="2">
    <source>
        <dbReference type="EMBL" id="PWN19751.1"/>
    </source>
</evidence>
<feature type="compositionally biased region" description="Polar residues" evidence="1">
    <location>
        <begin position="886"/>
        <end position="898"/>
    </location>
</feature>
<name>A0A316U5L6_9BASI</name>
<dbReference type="GeneID" id="37016931"/>
<dbReference type="EMBL" id="KZ819330">
    <property type="protein sequence ID" value="PWN19751.1"/>
    <property type="molecule type" value="Genomic_DNA"/>
</dbReference>
<keyword evidence="3" id="KW-1185">Reference proteome</keyword>
<feature type="compositionally biased region" description="Low complexity" evidence="1">
    <location>
        <begin position="899"/>
        <end position="908"/>
    </location>
</feature>
<evidence type="ECO:0000313" key="3">
    <source>
        <dbReference type="Proteomes" id="UP000245942"/>
    </source>
</evidence>
<accession>A0A316U5L6</accession>
<protein>
    <submittedName>
        <fullName evidence="2">Uncharacterized protein</fullName>
    </submittedName>
</protein>
<gene>
    <name evidence="2" type="ORF">BCV69DRAFT_31690</name>
</gene>
<dbReference type="AlphaFoldDB" id="A0A316U5L6"/>
<dbReference type="STRING" id="1684307.A0A316U5L6"/>
<organism evidence="2 3">
    <name type="scientific">Pseudomicrostroma glucosiphilum</name>
    <dbReference type="NCBI Taxonomy" id="1684307"/>
    <lineage>
        <taxon>Eukaryota</taxon>
        <taxon>Fungi</taxon>
        <taxon>Dikarya</taxon>
        <taxon>Basidiomycota</taxon>
        <taxon>Ustilaginomycotina</taxon>
        <taxon>Exobasidiomycetes</taxon>
        <taxon>Microstromatales</taxon>
        <taxon>Microstromatales incertae sedis</taxon>
        <taxon>Pseudomicrostroma</taxon>
    </lineage>
</organism>
<evidence type="ECO:0000256" key="1">
    <source>
        <dbReference type="SAM" id="MobiDB-lite"/>
    </source>
</evidence>
<proteinExistence type="predicted"/>
<dbReference type="RefSeq" id="XP_025346911.1">
    <property type="nucleotide sequence ID" value="XM_025495197.1"/>
</dbReference>
<dbReference type="OrthoDB" id="185373at2759"/>
<feature type="region of interest" description="Disordered" evidence="1">
    <location>
        <begin position="885"/>
        <end position="908"/>
    </location>
</feature>
<sequence length="1004" mass="111786">MRRSCELSSWIGASSTAGRAQFARRALPSPRLQRHSGNEVGVAWPRLLPLLAASVGPSGCRGIHTAGALRRQTALRDSILDHDPAFAWDAKPSDGFGEETLPRNQVESGLAAMDDGELIDHCRQAAAYGLRGLVDEILAHFEGPYGTAPSASSSSSPKSASRRRRCMEAMTQGSLSRDGSKILISPEQMLRVYQLLRQEYDQSREDHLFAFLSRRSARYLALRLSASKYIYLFDAFREVQEQLLQTNASEQDDAGAFPSRKELIHTLQYCLSEALWQRGGSALVRSSLDQLLSREAERAILVEASDDAKAWLGDEADPDSFFALFTRLFAIRLSIQAGDVGMVARHCHATLTRFASSARSETVALQYAIDTAEALCRISPIRKAPSKTDGFSQSQQILRDFADQLVPAMQSHHQASAIPPLRGLCEKMLQNRRYQILADLLLHYKGLGLRITQLITAFQLTRLARGLVLQRGVSVRQQVIQLTGFPSTESAPNEAELLVLDLPAKRYLLSAFLRLGLKSQSALLWNLWTSNASNDAELLRRDMSTVVDLVKLFADKDPKRQRSFTKGLSAGVLSTKQRDQEFASTALQRFVDAKTGEKYSHFELTSLAVAYLYLGRESEALNAFVQLLHQREIPDETDVIVLLSAVSGDDAEKASQLYLSYVTDTGSEVARSEGLESPFVGLRPTPKIFEHLIGMAFRAQKVTLAHDLVLQACNRLPQKDWTDTILVLQRAFRVKTRYLSWTWPLLVQTITPEVAAKLDASILSRMICCAAERLGPLDPEPGKNSAKSKVVPIATADTVAAIDLLDLATTRTGNIDIKAFHLILDQLHGRARWIERRRGRREQSQPSWIAQLDRVVACIRKADHIHQQRSGDRDRPLPVMADFSPAETSSAWGSATEETTLPSSGRRSGRRTSLLLNQLIFRRILAIYLSLDDISGASQVYLWMKLWDPKTTVGENLRKKLSGMLRSLDILELGTKSPSWTFEGRRIEKTKSWWSVGVPGEEGE</sequence>
<dbReference type="Proteomes" id="UP000245942">
    <property type="component" value="Unassembled WGS sequence"/>
</dbReference>